<gene>
    <name evidence="1" type="ORF">IPJ38_02215</name>
</gene>
<dbReference type="EMBL" id="JADJMS010000006">
    <property type="protein sequence ID" value="MBK7414095.1"/>
    <property type="molecule type" value="Genomic_DNA"/>
</dbReference>
<dbReference type="Proteomes" id="UP000739411">
    <property type="component" value="Unassembled WGS sequence"/>
</dbReference>
<protein>
    <submittedName>
        <fullName evidence="1">Uncharacterized protein</fullName>
    </submittedName>
</protein>
<comment type="caution">
    <text evidence="1">The sequence shown here is derived from an EMBL/GenBank/DDBJ whole genome shotgun (WGS) entry which is preliminary data.</text>
</comment>
<sequence>MSAAAKTNELFDLLRAACARQFRFNPRRITLSMRYVGKEGHGKDLVHVFRDAGTHSQIVLQGTFATLRYTHGEKPHWSEAEQEHYRESDAEMDAKIAAKQAEVEFTRSCPLYLTHRAELLTHYKNSPTYVGGGPNPREAAKALIETLAAANDAELAAFAEHMKSNDAEHLAQLLVAPCHFDLDALRDAASGNADLPAQ</sequence>
<evidence type="ECO:0000313" key="2">
    <source>
        <dbReference type="Proteomes" id="UP000739411"/>
    </source>
</evidence>
<reference evidence="1 2" key="1">
    <citation type="submission" date="2020-10" db="EMBL/GenBank/DDBJ databases">
        <title>Connecting structure to function with the recovery of over 1000 high-quality activated sludge metagenome-assembled genomes encoding full-length rRNA genes using long-read sequencing.</title>
        <authorList>
            <person name="Singleton C.M."/>
            <person name="Petriglieri F."/>
            <person name="Kristensen J.M."/>
            <person name="Kirkegaard R.H."/>
            <person name="Michaelsen T.Y."/>
            <person name="Andersen M.H."/>
            <person name="Karst S.M."/>
            <person name="Dueholm M.S."/>
            <person name="Nielsen P.H."/>
            <person name="Albertsen M."/>
        </authorList>
    </citation>
    <scope>NUCLEOTIDE SEQUENCE [LARGE SCALE GENOMIC DNA]</scope>
    <source>
        <strain evidence="1">EsbW_18-Q3-R4-48_BATAC.463</strain>
    </source>
</reference>
<accession>A0A935N1S6</accession>
<evidence type="ECO:0000313" key="1">
    <source>
        <dbReference type="EMBL" id="MBK7414095.1"/>
    </source>
</evidence>
<name>A0A935N1S6_9RHOO</name>
<organism evidence="1 2">
    <name type="scientific">Candidatus Dechloromonas phosphorivorans</name>
    <dbReference type="NCBI Taxonomy" id="2899244"/>
    <lineage>
        <taxon>Bacteria</taxon>
        <taxon>Pseudomonadati</taxon>
        <taxon>Pseudomonadota</taxon>
        <taxon>Betaproteobacteria</taxon>
        <taxon>Rhodocyclales</taxon>
        <taxon>Azonexaceae</taxon>
        <taxon>Dechloromonas</taxon>
    </lineage>
</organism>
<proteinExistence type="predicted"/>
<dbReference type="AlphaFoldDB" id="A0A935N1S6"/>